<dbReference type="PANTHER" id="PTHR42964">
    <property type="entry name" value="ENOYL-COA HYDRATASE"/>
    <property type="match status" value="1"/>
</dbReference>
<dbReference type="Gene3D" id="3.90.226.10">
    <property type="entry name" value="2-enoyl-CoA Hydratase, Chain A, domain 1"/>
    <property type="match status" value="1"/>
</dbReference>
<dbReference type="EMBL" id="CABFWE030000005">
    <property type="protein sequence ID" value="CAD7032815.1"/>
    <property type="molecule type" value="Genomic_DNA"/>
</dbReference>
<comment type="similarity">
    <text evidence="1">Belongs to the enoyl-CoA hydratase/isomerase family.</text>
</comment>
<dbReference type="InterPro" id="IPR001753">
    <property type="entry name" value="Enoyl-CoA_hydra/iso"/>
</dbReference>
<dbReference type="SUPFAM" id="SSF52096">
    <property type="entry name" value="ClpP/crotonase"/>
    <property type="match status" value="1"/>
</dbReference>
<dbReference type="InterPro" id="IPR014748">
    <property type="entry name" value="Enoyl-CoA_hydra_C"/>
</dbReference>
<proteinExistence type="inferred from homology"/>
<evidence type="ECO:0000256" key="1">
    <source>
        <dbReference type="ARBA" id="ARBA00005254"/>
    </source>
</evidence>
<dbReference type="InterPro" id="IPR029045">
    <property type="entry name" value="ClpP/crotonase-like_dom_sf"/>
</dbReference>
<keyword evidence="3" id="KW-1185">Reference proteome</keyword>
<dbReference type="Proteomes" id="UP000601041">
    <property type="component" value="Unassembled WGS sequence"/>
</dbReference>
<dbReference type="CDD" id="cd06558">
    <property type="entry name" value="crotonase-like"/>
    <property type="match status" value="1"/>
</dbReference>
<name>A0ABN7JLT1_9HYPH</name>
<dbReference type="Gene3D" id="1.10.12.10">
    <property type="entry name" value="Lyase 2-enoyl-coa Hydratase, Chain A, domain 2"/>
    <property type="match status" value="1"/>
</dbReference>
<gene>
    <name evidence="2" type="ORF">RHAB21_02049</name>
</gene>
<dbReference type="RefSeq" id="WP_142587447.1">
    <property type="nucleotide sequence ID" value="NZ_CABFWE030000005.1"/>
</dbReference>
<dbReference type="PANTHER" id="PTHR42964:SF1">
    <property type="entry name" value="POLYKETIDE BIOSYNTHESIS ENOYL-COA HYDRATASE PKSH-RELATED"/>
    <property type="match status" value="1"/>
</dbReference>
<reference evidence="2 3" key="1">
    <citation type="submission" date="2020-11" db="EMBL/GenBank/DDBJ databases">
        <authorList>
            <person name="Lassalle F."/>
        </authorList>
    </citation>
    <scope>NUCLEOTIDE SEQUENCE [LARGE SCALE GENOMIC DNA]</scope>
    <source>
        <strain evidence="2 3">AB21</strain>
    </source>
</reference>
<protein>
    <submittedName>
        <fullName evidence="2">Enoyl-CoA hydratase</fullName>
    </submittedName>
</protein>
<dbReference type="NCBIfam" id="NF005675">
    <property type="entry name" value="PRK07468.1"/>
    <property type="match status" value="1"/>
</dbReference>
<dbReference type="InterPro" id="IPR051683">
    <property type="entry name" value="Enoyl-CoA_Hydratase/Isomerase"/>
</dbReference>
<evidence type="ECO:0000313" key="3">
    <source>
        <dbReference type="Proteomes" id="UP000601041"/>
    </source>
</evidence>
<evidence type="ECO:0000313" key="2">
    <source>
        <dbReference type="EMBL" id="CAD7032815.1"/>
    </source>
</evidence>
<dbReference type="Pfam" id="PF00378">
    <property type="entry name" value="ECH_1"/>
    <property type="match status" value="1"/>
</dbReference>
<sequence>MSYKTLDVRVDDRGVAYVALNRPDKRNILSAQMIEDLTRTAGTLGADRAVRAVVLSGAGEVFCAGGDLTWMKAQIEADRATRIREARKLALMLNALNTLPKPLIGRIHGGAFGGGVGLTCVCDVAIAETATRFGLTETRLGLIPATIGPYVVARMGEGNARRVFMSARLFDADEAAVLGIVARVVPDVELDDAVEAEIQPYLLVAPGAVAAAKKLVRSLGPRIDETVIDDTIRRLADAWEGPEARAGIMAFLEKKAAPWAPGGHDVS</sequence>
<organism evidence="2 3">
    <name type="scientific">Pseudorhizobium halotolerans</name>
    <dbReference type="NCBI Taxonomy" id="1233081"/>
    <lineage>
        <taxon>Bacteria</taxon>
        <taxon>Pseudomonadati</taxon>
        <taxon>Pseudomonadota</taxon>
        <taxon>Alphaproteobacteria</taxon>
        <taxon>Hyphomicrobiales</taxon>
        <taxon>Rhizobiaceae</taxon>
        <taxon>Rhizobium/Agrobacterium group</taxon>
        <taxon>Pseudorhizobium</taxon>
    </lineage>
</organism>
<accession>A0ABN7JLT1</accession>
<comment type="caution">
    <text evidence="2">The sequence shown here is derived from an EMBL/GenBank/DDBJ whole genome shotgun (WGS) entry which is preliminary data.</text>
</comment>